<dbReference type="PANTHER" id="PTHR43157">
    <property type="entry name" value="PHOSPHATIDYLINOSITOL-GLYCAN BIOSYNTHESIS CLASS F PROTEIN-RELATED"/>
    <property type="match status" value="1"/>
</dbReference>
<name>A0A3N4KPE6_9PEZI</name>
<proteinExistence type="predicted"/>
<accession>A0A3N4KPE6</accession>
<dbReference type="STRING" id="1392247.A0A3N4KPE6"/>
<dbReference type="GO" id="GO:0016491">
    <property type="term" value="F:oxidoreductase activity"/>
    <property type="evidence" value="ECO:0007669"/>
    <property type="project" value="UniProtKB-KW"/>
</dbReference>
<dbReference type="InterPro" id="IPR002347">
    <property type="entry name" value="SDR_fam"/>
</dbReference>
<dbReference type="Gene3D" id="3.40.50.720">
    <property type="entry name" value="NAD(P)-binding Rossmann-like Domain"/>
    <property type="match status" value="1"/>
</dbReference>
<evidence type="ECO:0000313" key="2">
    <source>
        <dbReference type="EMBL" id="RPB11299.1"/>
    </source>
</evidence>
<dbReference type="EMBL" id="ML119136">
    <property type="protein sequence ID" value="RPB11299.1"/>
    <property type="molecule type" value="Genomic_DNA"/>
</dbReference>
<dbReference type="OrthoDB" id="542013at2759"/>
<keyword evidence="1" id="KW-0560">Oxidoreductase</keyword>
<dbReference type="InterPro" id="IPR036291">
    <property type="entry name" value="NAD(P)-bd_dom_sf"/>
</dbReference>
<organism evidence="2 3">
    <name type="scientific">Morchella conica CCBAS932</name>
    <dbReference type="NCBI Taxonomy" id="1392247"/>
    <lineage>
        <taxon>Eukaryota</taxon>
        <taxon>Fungi</taxon>
        <taxon>Dikarya</taxon>
        <taxon>Ascomycota</taxon>
        <taxon>Pezizomycotina</taxon>
        <taxon>Pezizomycetes</taxon>
        <taxon>Pezizales</taxon>
        <taxon>Morchellaceae</taxon>
        <taxon>Morchella</taxon>
    </lineage>
</organism>
<sequence>MSNITEIFLQSLPLPYPSYPFDDKTVIVTGSNTGLGREAARHFVRLGAARVILAVRNLEKGESAKSFIVSTTDCSPAAIEVWKLDMSSFAGTNEFIERALALPKLDVVVLNAAIATNGWRVTEDGWESTLQVNVLSTALLALRLLPKMVRSGRENPGWRPHLVIVASEVHRWGSVAAQYNTWPTQAEKGILAHINDRAKTEKDMGARYPLSKLLDVYLTREIAKITPVNEGGKPAVVVNTLNPGFCYSELARELGLGMRVLQMFFARPTEKGSRTLVDAACKGPRSHGGYLSNCEIETPADWVTSENGQATQKRFWNEVLDVLEPVSPGLKKSVQELK</sequence>
<evidence type="ECO:0000313" key="3">
    <source>
        <dbReference type="Proteomes" id="UP000277580"/>
    </source>
</evidence>
<dbReference type="PANTHER" id="PTHR43157:SF31">
    <property type="entry name" value="PHOSPHATIDYLINOSITOL-GLYCAN BIOSYNTHESIS CLASS F PROTEIN"/>
    <property type="match status" value="1"/>
</dbReference>
<gene>
    <name evidence="2" type="ORF">P167DRAFT_489356</name>
</gene>
<dbReference type="AlphaFoldDB" id="A0A3N4KPE6"/>
<reference evidence="2 3" key="1">
    <citation type="journal article" date="2018" name="Nat. Ecol. Evol.">
        <title>Pezizomycetes genomes reveal the molecular basis of ectomycorrhizal truffle lifestyle.</title>
        <authorList>
            <person name="Murat C."/>
            <person name="Payen T."/>
            <person name="Noel B."/>
            <person name="Kuo A."/>
            <person name="Morin E."/>
            <person name="Chen J."/>
            <person name="Kohler A."/>
            <person name="Krizsan K."/>
            <person name="Balestrini R."/>
            <person name="Da Silva C."/>
            <person name="Montanini B."/>
            <person name="Hainaut M."/>
            <person name="Levati E."/>
            <person name="Barry K.W."/>
            <person name="Belfiori B."/>
            <person name="Cichocki N."/>
            <person name="Clum A."/>
            <person name="Dockter R.B."/>
            <person name="Fauchery L."/>
            <person name="Guy J."/>
            <person name="Iotti M."/>
            <person name="Le Tacon F."/>
            <person name="Lindquist E.A."/>
            <person name="Lipzen A."/>
            <person name="Malagnac F."/>
            <person name="Mello A."/>
            <person name="Molinier V."/>
            <person name="Miyauchi S."/>
            <person name="Poulain J."/>
            <person name="Riccioni C."/>
            <person name="Rubini A."/>
            <person name="Sitrit Y."/>
            <person name="Splivallo R."/>
            <person name="Traeger S."/>
            <person name="Wang M."/>
            <person name="Zifcakova L."/>
            <person name="Wipf D."/>
            <person name="Zambonelli A."/>
            <person name="Paolocci F."/>
            <person name="Nowrousian M."/>
            <person name="Ottonello S."/>
            <person name="Baldrian P."/>
            <person name="Spatafora J.W."/>
            <person name="Henrissat B."/>
            <person name="Nagy L.G."/>
            <person name="Aury J.M."/>
            <person name="Wincker P."/>
            <person name="Grigoriev I.V."/>
            <person name="Bonfante P."/>
            <person name="Martin F.M."/>
        </authorList>
    </citation>
    <scope>NUCLEOTIDE SEQUENCE [LARGE SCALE GENOMIC DNA]</scope>
    <source>
        <strain evidence="2 3">CCBAS932</strain>
    </source>
</reference>
<evidence type="ECO:0000256" key="1">
    <source>
        <dbReference type="ARBA" id="ARBA00023002"/>
    </source>
</evidence>
<protein>
    <submittedName>
        <fullName evidence="2">Putative short-chain dehydrogenase/reductase family protein</fullName>
    </submittedName>
</protein>
<dbReference type="Proteomes" id="UP000277580">
    <property type="component" value="Unassembled WGS sequence"/>
</dbReference>
<dbReference type="SUPFAM" id="SSF51735">
    <property type="entry name" value="NAD(P)-binding Rossmann-fold domains"/>
    <property type="match status" value="1"/>
</dbReference>
<keyword evidence="3" id="KW-1185">Reference proteome</keyword>
<dbReference type="PRINTS" id="PR00081">
    <property type="entry name" value="GDHRDH"/>
</dbReference>
<dbReference type="Pfam" id="PF00106">
    <property type="entry name" value="adh_short"/>
    <property type="match status" value="1"/>
</dbReference>
<dbReference type="InParanoid" id="A0A3N4KPE6"/>